<keyword evidence="3" id="KW-1185">Reference proteome</keyword>
<feature type="non-terminal residue" evidence="2">
    <location>
        <position position="1"/>
    </location>
</feature>
<feature type="region of interest" description="Disordered" evidence="1">
    <location>
        <begin position="171"/>
        <end position="191"/>
    </location>
</feature>
<gene>
    <name evidence="2" type="ORF">CR513_44785</name>
</gene>
<evidence type="ECO:0000256" key="1">
    <source>
        <dbReference type="SAM" id="MobiDB-lite"/>
    </source>
</evidence>
<reference evidence="2" key="1">
    <citation type="submission" date="2018-05" db="EMBL/GenBank/DDBJ databases">
        <title>Draft genome of Mucuna pruriens seed.</title>
        <authorList>
            <person name="Nnadi N.E."/>
            <person name="Vos R."/>
            <person name="Hasami M.H."/>
            <person name="Devisetty U.K."/>
            <person name="Aguiy J.C."/>
        </authorList>
    </citation>
    <scope>NUCLEOTIDE SEQUENCE [LARGE SCALE GENOMIC DNA]</scope>
    <source>
        <strain evidence="2">JCA_2017</strain>
    </source>
</reference>
<evidence type="ECO:0000313" key="2">
    <source>
        <dbReference type="EMBL" id="RDX75348.1"/>
    </source>
</evidence>
<dbReference type="AlphaFoldDB" id="A0A371FAM7"/>
<sequence>MNHGGTSDTNEADTAKVRQRNAKDSSVRDKQHQRQAIWAQSGKQLGEQRQPFSKENQLGHHPSPLQGIGDGSFRQNTGPPCSPASILNTSVHKQRKRRYQLQVIPRNLKGSSYSMFVANKAKMLEVADLFDIKQMRGNNAMVQVNNIDQLGKHIEAEEDATDQLEAECGGQTDLEKSNPQGHVERPVRSREWNYRLGGKPTLYNLLKTKKA</sequence>
<organism evidence="2 3">
    <name type="scientific">Mucuna pruriens</name>
    <name type="common">Velvet bean</name>
    <name type="synonym">Dolichos pruriens</name>
    <dbReference type="NCBI Taxonomy" id="157652"/>
    <lineage>
        <taxon>Eukaryota</taxon>
        <taxon>Viridiplantae</taxon>
        <taxon>Streptophyta</taxon>
        <taxon>Embryophyta</taxon>
        <taxon>Tracheophyta</taxon>
        <taxon>Spermatophyta</taxon>
        <taxon>Magnoliopsida</taxon>
        <taxon>eudicotyledons</taxon>
        <taxon>Gunneridae</taxon>
        <taxon>Pentapetalae</taxon>
        <taxon>rosids</taxon>
        <taxon>fabids</taxon>
        <taxon>Fabales</taxon>
        <taxon>Fabaceae</taxon>
        <taxon>Papilionoideae</taxon>
        <taxon>50 kb inversion clade</taxon>
        <taxon>NPAAA clade</taxon>
        <taxon>indigoferoid/millettioid clade</taxon>
        <taxon>Phaseoleae</taxon>
        <taxon>Mucuna</taxon>
    </lineage>
</organism>
<feature type="region of interest" description="Disordered" evidence="1">
    <location>
        <begin position="1"/>
        <end position="83"/>
    </location>
</feature>
<protein>
    <submittedName>
        <fullName evidence="2">Uncharacterized protein</fullName>
    </submittedName>
</protein>
<dbReference type="EMBL" id="QJKJ01009870">
    <property type="protein sequence ID" value="RDX75348.1"/>
    <property type="molecule type" value="Genomic_DNA"/>
</dbReference>
<proteinExistence type="predicted"/>
<feature type="compositionally biased region" description="Basic and acidic residues" evidence="1">
    <location>
        <begin position="182"/>
        <end position="191"/>
    </location>
</feature>
<dbReference type="Proteomes" id="UP000257109">
    <property type="component" value="Unassembled WGS sequence"/>
</dbReference>
<dbReference type="OrthoDB" id="1425436at2759"/>
<comment type="caution">
    <text evidence="2">The sequence shown here is derived from an EMBL/GenBank/DDBJ whole genome shotgun (WGS) entry which is preliminary data.</text>
</comment>
<name>A0A371FAM7_MUCPR</name>
<feature type="compositionally biased region" description="Polar residues" evidence="1">
    <location>
        <begin position="73"/>
        <end position="83"/>
    </location>
</feature>
<evidence type="ECO:0000313" key="3">
    <source>
        <dbReference type="Proteomes" id="UP000257109"/>
    </source>
</evidence>
<accession>A0A371FAM7</accession>
<feature type="compositionally biased region" description="Basic and acidic residues" evidence="1">
    <location>
        <begin position="13"/>
        <end position="32"/>
    </location>
</feature>